<keyword evidence="1" id="KW-0472">Membrane</keyword>
<dbReference type="KEGG" id="lins:G7067_13235"/>
<dbReference type="Pfam" id="PF00665">
    <property type="entry name" value="rve"/>
    <property type="match status" value="1"/>
</dbReference>
<keyword evidence="1" id="KW-0812">Transmembrane</keyword>
<keyword evidence="5" id="KW-1185">Reference proteome</keyword>
<dbReference type="PANTHER" id="PTHR46889:SF4">
    <property type="entry name" value="TRANSPOSASE INSO FOR INSERTION SEQUENCE ELEMENT IS911B-RELATED"/>
    <property type="match status" value="1"/>
</dbReference>
<gene>
    <name evidence="3" type="ORF">G7067_11835</name>
    <name evidence="4" type="ORF">G7067_13235</name>
</gene>
<dbReference type="EMBL" id="CP049934">
    <property type="protein sequence ID" value="QIM16934.1"/>
    <property type="molecule type" value="Genomic_DNA"/>
</dbReference>
<evidence type="ECO:0000313" key="3">
    <source>
        <dbReference type="EMBL" id="QIM16934.1"/>
    </source>
</evidence>
<dbReference type="AlphaFoldDB" id="A0A6G8FLJ3"/>
<dbReference type="InterPro" id="IPR012337">
    <property type="entry name" value="RNaseH-like_sf"/>
</dbReference>
<proteinExistence type="predicted"/>
<accession>A0A6G8FLJ3</accession>
<dbReference type="RefSeq" id="WP_166324624.1">
    <property type="nucleotide sequence ID" value="NZ_CP049934.1"/>
</dbReference>
<dbReference type="EMBL" id="CP049934">
    <property type="protein sequence ID" value="QIM17153.1"/>
    <property type="molecule type" value="Genomic_DNA"/>
</dbReference>
<evidence type="ECO:0000259" key="2">
    <source>
        <dbReference type="PROSITE" id="PS50994"/>
    </source>
</evidence>
<dbReference type="InterPro" id="IPR001584">
    <property type="entry name" value="Integrase_cat-core"/>
</dbReference>
<evidence type="ECO:0000313" key="5">
    <source>
        <dbReference type="Proteomes" id="UP000501387"/>
    </source>
</evidence>
<evidence type="ECO:0000313" key="4">
    <source>
        <dbReference type="EMBL" id="QIM17153.1"/>
    </source>
</evidence>
<dbReference type="InterPro" id="IPR036397">
    <property type="entry name" value="RNaseH_sf"/>
</dbReference>
<name>A0A6G8FLJ3_9MICO</name>
<dbReference type="GO" id="GO:0015074">
    <property type="term" value="P:DNA integration"/>
    <property type="evidence" value="ECO:0007669"/>
    <property type="project" value="InterPro"/>
</dbReference>
<organism evidence="4 5">
    <name type="scientific">Leucobacter insecticola</name>
    <dbReference type="NCBI Taxonomy" id="2714934"/>
    <lineage>
        <taxon>Bacteria</taxon>
        <taxon>Bacillati</taxon>
        <taxon>Actinomycetota</taxon>
        <taxon>Actinomycetes</taxon>
        <taxon>Micrococcales</taxon>
        <taxon>Microbacteriaceae</taxon>
        <taxon>Leucobacter</taxon>
    </lineage>
</organism>
<feature type="transmembrane region" description="Helical" evidence="1">
    <location>
        <begin position="12"/>
        <end position="32"/>
    </location>
</feature>
<dbReference type="PANTHER" id="PTHR46889">
    <property type="entry name" value="TRANSPOSASE INSF FOR INSERTION SEQUENCE IS3B-RELATED"/>
    <property type="match status" value="1"/>
</dbReference>
<dbReference type="KEGG" id="lins:G7067_11835"/>
<reference evidence="4 5" key="1">
    <citation type="submission" date="2020-03" db="EMBL/GenBank/DDBJ databases">
        <title>Leucobacter sp. nov., isolated from beetles.</title>
        <authorList>
            <person name="Hyun D.-W."/>
            <person name="Bae J.-W."/>
        </authorList>
    </citation>
    <scope>NUCLEOTIDE SEQUENCE [LARGE SCALE GENOMIC DNA]</scope>
    <source>
        <strain evidence="4 5">HDW9B</strain>
    </source>
</reference>
<keyword evidence="1" id="KW-1133">Transmembrane helix</keyword>
<sequence length="342" mass="38842">MTRSERVAWQSATVVQLTVLIGVVRACLLVGLSRATHHRVLNPPPRFIGPLLNPHHPAELNETERAAILTLLTSEEYAEMSVHQVWARELDEGRYWGSPRTMYRILQDAHMGGERRRQAIHPPRVIPELIAHAPMVVWSWDITKMRGPAKGIWYHAYVVIDIFSRYVVGWRIEVIEDGDLAAELVADIVAEQGRPTGYLHADGGAAMTSKPLASLLVDLDVRKSHNRPRTSNDNPFSESQFKTMKYQPDYPERFASIGEARAWMDEFVSWYNHEHRHSGIGWHTPASVHYGTAVEIREGRQRTLDAAYRAHPERFTKPPVAPKLPTKVAINDLAKRKEPATK</sequence>
<dbReference type="PROSITE" id="PS50994">
    <property type="entry name" value="INTEGRASE"/>
    <property type="match status" value="1"/>
</dbReference>
<dbReference type="Proteomes" id="UP000501387">
    <property type="component" value="Chromosome"/>
</dbReference>
<dbReference type="Gene3D" id="3.30.420.10">
    <property type="entry name" value="Ribonuclease H-like superfamily/Ribonuclease H"/>
    <property type="match status" value="1"/>
</dbReference>
<feature type="domain" description="Integrase catalytic" evidence="2">
    <location>
        <begin position="130"/>
        <end position="293"/>
    </location>
</feature>
<dbReference type="SUPFAM" id="SSF53098">
    <property type="entry name" value="Ribonuclease H-like"/>
    <property type="match status" value="1"/>
</dbReference>
<evidence type="ECO:0000256" key="1">
    <source>
        <dbReference type="SAM" id="Phobius"/>
    </source>
</evidence>
<protein>
    <submittedName>
        <fullName evidence="4">DDE-type integrase/transposase/recombinase</fullName>
    </submittedName>
</protein>
<dbReference type="GO" id="GO:0003676">
    <property type="term" value="F:nucleic acid binding"/>
    <property type="evidence" value="ECO:0007669"/>
    <property type="project" value="InterPro"/>
</dbReference>
<dbReference type="InterPro" id="IPR050900">
    <property type="entry name" value="Transposase_IS3/IS150/IS904"/>
</dbReference>